<dbReference type="GO" id="GO:0046872">
    <property type="term" value="F:metal ion binding"/>
    <property type="evidence" value="ECO:0007669"/>
    <property type="project" value="UniProtKB-KW"/>
</dbReference>
<dbReference type="InterPro" id="IPR010182">
    <property type="entry name" value="ArgE/DapE"/>
</dbReference>
<evidence type="ECO:0000313" key="9">
    <source>
        <dbReference type="EMBL" id="BDG60121.1"/>
    </source>
</evidence>
<proteinExistence type="inferred from homology"/>
<comment type="similarity">
    <text evidence="3">Belongs to the peptidase M20A family.</text>
</comment>
<evidence type="ECO:0000256" key="4">
    <source>
        <dbReference type="ARBA" id="ARBA00022723"/>
    </source>
</evidence>
<dbReference type="InterPro" id="IPR011650">
    <property type="entry name" value="Peptidase_M20_dimer"/>
</dbReference>
<evidence type="ECO:0000256" key="7">
    <source>
        <dbReference type="ARBA" id="ARBA00023285"/>
    </source>
</evidence>
<name>A0AA35G5U2_9FIRM</name>
<evidence type="ECO:0000256" key="2">
    <source>
        <dbReference type="ARBA" id="ARBA00001947"/>
    </source>
</evidence>
<dbReference type="NCBIfam" id="NF005306">
    <property type="entry name" value="PRK06837.1"/>
    <property type="match status" value="1"/>
</dbReference>
<organism evidence="9 10">
    <name type="scientific">Caldinitratiruptor microaerophilus</name>
    <dbReference type="NCBI Taxonomy" id="671077"/>
    <lineage>
        <taxon>Bacteria</taxon>
        <taxon>Bacillati</taxon>
        <taxon>Bacillota</taxon>
        <taxon>Clostridia</taxon>
        <taxon>Eubacteriales</taxon>
        <taxon>Symbiobacteriaceae</taxon>
        <taxon>Caldinitratiruptor</taxon>
    </lineage>
</organism>
<evidence type="ECO:0000259" key="8">
    <source>
        <dbReference type="Pfam" id="PF07687"/>
    </source>
</evidence>
<sequence>MVTADLRSRIDRHIQKHRDQLIEWVAAAVRIPSVTGRESAMQEYVARLYASMGLEVIRHQPVREQVADHPAFVDSGIPFSNRQNIIGILRGRTDAPSLTLHGHVDVVSPEPVDQWNHDPWGAEIVGNRMYGRGAGDMKAGHMANAFALKTLLDLGLKPRGTVMLMSTVEEEAGGGGGTLACMVSGFLTDGFVTTEPHSLNLTISHAGVLYFRVKVQGRTAHAGLAHTGVNAIVKMQPIVQALWELDQNRGQMVRFALYEEGSGRSCHLNLGTLRAGDWPSTVAGWAVLECRIGFVPGETSGEIQALVERTVREVAAGDPWLAEHPPQVEWFGWKAEPWYQDPDHAYVRAFKSAAEAVLGREVRIQGRAAANDARFTDYFGRAGVAFGPICGNMHGIDEWVDLDSVVDTARVLAYHIAEWCGLE</sequence>
<feature type="domain" description="Peptidase M20 dimerisation" evidence="8">
    <location>
        <begin position="203"/>
        <end position="316"/>
    </location>
</feature>
<dbReference type="InterPro" id="IPR050072">
    <property type="entry name" value="Peptidase_M20A"/>
</dbReference>
<dbReference type="Pfam" id="PF07687">
    <property type="entry name" value="M20_dimer"/>
    <property type="match status" value="1"/>
</dbReference>
<dbReference type="Gene3D" id="3.40.630.10">
    <property type="entry name" value="Zn peptidases"/>
    <property type="match status" value="1"/>
</dbReference>
<reference evidence="9" key="1">
    <citation type="submission" date="2022-03" db="EMBL/GenBank/DDBJ databases">
        <title>Complete genome sequence of Caldinitratiruptor microaerophilus.</title>
        <authorList>
            <person name="Mukaiyama R."/>
            <person name="Nishiyama T."/>
            <person name="Ueda K."/>
        </authorList>
    </citation>
    <scope>NUCLEOTIDE SEQUENCE</scope>
    <source>
        <strain evidence="9">JCM 16183</strain>
    </source>
</reference>
<keyword evidence="4" id="KW-0479">Metal-binding</keyword>
<keyword evidence="7" id="KW-0170">Cobalt</keyword>
<evidence type="ECO:0000256" key="3">
    <source>
        <dbReference type="ARBA" id="ARBA00006247"/>
    </source>
</evidence>
<comment type="cofactor">
    <cofactor evidence="1">
        <name>Co(2+)</name>
        <dbReference type="ChEBI" id="CHEBI:48828"/>
    </cofactor>
</comment>
<evidence type="ECO:0000256" key="1">
    <source>
        <dbReference type="ARBA" id="ARBA00001941"/>
    </source>
</evidence>
<dbReference type="SUPFAM" id="SSF53187">
    <property type="entry name" value="Zn-dependent exopeptidases"/>
    <property type="match status" value="1"/>
</dbReference>
<evidence type="ECO:0000256" key="5">
    <source>
        <dbReference type="ARBA" id="ARBA00022801"/>
    </source>
</evidence>
<evidence type="ECO:0000313" key="10">
    <source>
        <dbReference type="Proteomes" id="UP001163687"/>
    </source>
</evidence>
<keyword evidence="10" id="KW-1185">Reference proteome</keyword>
<dbReference type="InterPro" id="IPR036264">
    <property type="entry name" value="Bact_exopeptidase_dim_dom"/>
</dbReference>
<keyword evidence="6" id="KW-0862">Zinc</keyword>
<gene>
    <name evidence="9" type="ORF">caldi_12110</name>
</gene>
<comment type="cofactor">
    <cofactor evidence="2">
        <name>Zn(2+)</name>
        <dbReference type="ChEBI" id="CHEBI:29105"/>
    </cofactor>
</comment>
<dbReference type="Pfam" id="PF01546">
    <property type="entry name" value="Peptidase_M20"/>
    <property type="match status" value="1"/>
</dbReference>
<keyword evidence="5" id="KW-0378">Hydrolase</keyword>
<dbReference type="Proteomes" id="UP001163687">
    <property type="component" value="Chromosome"/>
</dbReference>
<dbReference type="KEGG" id="cmic:caldi_12110"/>
<dbReference type="AlphaFoldDB" id="A0AA35G5U2"/>
<dbReference type="PANTHER" id="PTHR43808">
    <property type="entry name" value="ACETYLORNITHINE DEACETYLASE"/>
    <property type="match status" value="1"/>
</dbReference>
<dbReference type="InterPro" id="IPR002933">
    <property type="entry name" value="Peptidase_M20"/>
</dbReference>
<dbReference type="Gene3D" id="3.30.70.360">
    <property type="match status" value="1"/>
</dbReference>
<accession>A0AA35G5U2</accession>
<dbReference type="PANTHER" id="PTHR43808:SF25">
    <property type="entry name" value="PEPTIDASE M20 DIMERISATION DOMAIN-CONTAINING PROTEIN"/>
    <property type="match status" value="1"/>
</dbReference>
<protein>
    <submittedName>
        <fullName evidence="9">Acetylornithine deacetylase</fullName>
    </submittedName>
</protein>
<dbReference type="EMBL" id="AP025628">
    <property type="protein sequence ID" value="BDG60121.1"/>
    <property type="molecule type" value="Genomic_DNA"/>
</dbReference>
<evidence type="ECO:0000256" key="6">
    <source>
        <dbReference type="ARBA" id="ARBA00022833"/>
    </source>
</evidence>
<dbReference type="NCBIfam" id="TIGR01910">
    <property type="entry name" value="DapE-ArgE"/>
    <property type="match status" value="1"/>
</dbReference>
<dbReference type="SUPFAM" id="SSF55031">
    <property type="entry name" value="Bacterial exopeptidase dimerisation domain"/>
    <property type="match status" value="1"/>
</dbReference>
<dbReference type="GO" id="GO:0016787">
    <property type="term" value="F:hydrolase activity"/>
    <property type="evidence" value="ECO:0007669"/>
    <property type="project" value="UniProtKB-KW"/>
</dbReference>
<dbReference type="RefSeq" id="WP_264844186.1">
    <property type="nucleotide sequence ID" value="NZ_AP025628.1"/>
</dbReference>